<evidence type="ECO:0000259" key="1">
    <source>
        <dbReference type="PROSITE" id="PS50943"/>
    </source>
</evidence>
<dbReference type="InterPro" id="IPR001387">
    <property type="entry name" value="Cro/C1-type_HTH"/>
</dbReference>
<proteinExistence type="predicted"/>
<evidence type="ECO:0000313" key="2">
    <source>
        <dbReference type="EMBL" id="MBA8804499.1"/>
    </source>
</evidence>
<protein>
    <recommendedName>
        <fullName evidence="1">HTH cro/C1-type domain-containing protein</fullName>
    </recommendedName>
</protein>
<sequence length="517" mass="56087">MGSTTIGCDQRIAWLLTSARLLNPDPELARRDGFIKALADQGIKIDNSRISRWESGLHPVSGQVAATYEQALGLTEGSLVAVAAGLRRTFGNGPAPREGALRGADLTDGDMDRLLELIDEGKGTGAHWLRLVGQLGTYDRVYLRQQEWAALSARLVQELAVSVGVGFVRRYEAAAGLIRHPNAQRHLTRAIGGFVMNPDTQVVAPVLSLLTEIADEAAGDLVLRMLTSEDKNLRSAASSVAAVKVSRGHFGAHALPQLESHVVGSLRRGESLDGRLDSFDLAVQLPDESWERAMGGLRNRRAFDLVIGSRRGGELVPTQQTAAVVQRLSAAVQRDTPTHSPHENDAMLRRLLRESLLHAHKPRRHHAALLLAATPYAPAVAKHCQDLATHSNDLMAARALTVLMRVGHRMGRSRVLLQSLAETRPTIRARALVNLGLNPEPIKPAEADALLGHLDEHSRPVERHATMFALGMNGGTTLKKLAKSDTEWMARSATWWLDQGPALHDSDAALDQIGAQT</sequence>
<dbReference type="AlphaFoldDB" id="A0A7W3J1J4"/>
<dbReference type="PROSITE" id="PS50943">
    <property type="entry name" value="HTH_CROC1"/>
    <property type="match status" value="1"/>
</dbReference>
<gene>
    <name evidence="2" type="ORF">FB382_002790</name>
</gene>
<organism evidence="2 3">
    <name type="scientific">Nocardioides ginsengisegetis</name>
    <dbReference type="NCBI Taxonomy" id="661491"/>
    <lineage>
        <taxon>Bacteria</taxon>
        <taxon>Bacillati</taxon>
        <taxon>Actinomycetota</taxon>
        <taxon>Actinomycetes</taxon>
        <taxon>Propionibacteriales</taxon>
        <taxon>Nocardioidaceae</taxon>
        <taxon>Nocardioides</taxon>
    </lineage>
</organism>
<dbReference type="EMBL" id="JACGXA010000001">
    <property type="protein sequence ID" value="MBA8804499.1"/>
    <property type="molecule type" value="Genomic_DNA"/>
</dbReference>
<reference evidence="2 3" key="1">
    <citation type="submission" date="2020-07" db="EMBL/GenBank/DDBJ databases">
        <title>Sequencing the genomes of 1000 actinobacteria strains.</title>
        <authorList>
            <person name="Klenk H.-P."/>
        </authorList>
    </citation>
    <scope>NUCLEOTIDE SEQUENCE [LARGE SCALE GENOMIC DNA]</scope>
    <source>
        <strain evidence="2 3">DSM 21349</strain>
    </source>
</reference>
<feature type="domain" description="HTH cro/C1-type" evidence="1">
    <location>
        <begin position="45"/>
        <end position="79"/>
    </location>
</feature>
<accession>A0A7W3J1J4</accession>
<dbReference type="Proteomes" id="UP000580910">
    <property type="component" value="Unassembled WGS sequence"/>
</dbReference>
<dbReference type="RefSeq" id="WP_182540058.1">
    <property type="nucleotide sequence ID" value="NZ_JACGXA010000001.1"/>
</dbReference>
<name>A0A7W3J1J4_9ACTN</name>
<evidence type="ECO:0000313" key="3">
    <source>
        <dbReference type="Proteomes" id="UP000580910"/>
    </source>
</evidence>
<comment type="caution">
    <text evidence="2">The sequence shown here is derived from an EMBL/GenBank/DDBJ whole genome shotgun (WGS) entry which is preliminary data.</text>
</comment>
<keyword evidence="3" id="KW-1185">Reference proteome</keyword>